<protein>
    <recommendedName>
        <fullName evidence="5">Trans-1,2-dihydrobenzene-1,2-diol dehydrogenase</fullName>
        <ecNumber evidence="4">1.1.1.179</ecNumber>
        <ecNumber evidence="3">1.3.1.20</ecNumber>
    </recommendedName>
    <alternativeName>
        <fullName evidence="8">D-xylose 1-dehydrogenase</fullName>
    </alternativeName>
    <alternativeName>
        <fullName evidence="7">D-xylose-NADP dehydrogenase</fullName>
    </alternativeName>
    <alternativeName>
        <fullName evidence="6">Dimeric dihydrodiol dehydrogenase</fullName>
    </alternativeName>
</protein>
<dbReference type="PANTHER" id="PTHR22604:SF105">
    <property type="entry name" value="TRANS-1,2-DIHYDROBENZENE-1,2-DIOL DEHYDROGENASE"/>
    <property type="match status" value="1"/>
</dbReference>
<comment type="similarity">
    <text evidence="1">Belongs to the Gfo/Idh/MocA family.</text>
</comment>
<feature type="domain" description="GFO/IDH/MocA-like oxidoreductase" evidence="12">
    <location>
        <begin position="132"/>
        <end position="246"/>
    </location>
</feature>
<dbReference type="OrthoDB" id="2129491at2759"/>
<dbReference type="GO" id="GO:0047837">
    <property type="term" value="F:D-xylose 1-dehydrogenase (NADP+) activity"/>
    <property type="evidence" value="ECO:0007669"/>
    <property type="project" value="UniProtKB-EC"/>
</dbReference>
<evidence type="ECO:0000256" key="2">
    <source>
        <dbReference type="ARBA" id="ARBA00023002"/>
    </source>
</evidence>
<dbReference type="Gene3D" id="3.40.50.720">
    <property type="entry name" value="NAD(P)-binding Rossmann-like Domain"/>
    <property type="match status" value="1"/>
</dbReference>
<gene>
    <name evidence="13" type="ORF">HERILL_LOCUS8417</name>
</gene>
<comment type="catalytic activity">
    <reaction evidence="10">
        <text>D-xylose + NADP(+) = D-xylono-1,5-lactone + NADPH + H(+)</text>
        <dbReference type="Rhea" id="RHEA:22000"/>
        <dbReference type="ChEBI" id="CHEBI:15378"/>
        <dbReference type="ChEBI" id="CHEBI:15867"/>
        <dbReference type="ChEBI" id="CHEBI:53455"/>
        <dbReference type="ChEBI" id="CHEBI:57783"/>
        <dbReference type="ChEBI" id="CHEBI:58349"/>
        <dbReference type="EC" id="1.1.1.179"/>
    </reaction>
</comment>
<evidence type="ECO:0000256" key="8">
    <source>
        <dbReference type="ARBA" id="ARBA00043025"/>
    </source>
</evidence>
<dbReference type="AlphaFoldDB" id="A0A7R8URB1"/>
<evidence type="ECO:0000313" key="13">
    <source>
        <dbReference type="EMBL" id="CAD7085587.1"/>
    </source>
</evidence>
<dbReference type="EMBL" id="LR899011">
    <property type="protein sequence ID" value="CAD7085587.1"/>
    <property type="molecule type" value="Genomic_DNA"/>
</dbReference>
<evidence type="ECO:0000256" key="10">
    <source>
        <dbReference type="ARBA" id="ARBA00049233"/>
    </source>
</evidence>
<evidence type="ECO:0000256" key="5">
    <source>
        <dbReference type="ARBA" id="ARBA00040603"/>
    </source>
</evidence>
<dbReference type="InParanoid" id="A0A7R8URB1"/>
<dbReference type="EC" id="1.3.1.20" evidence="3"/>
<sequence length="285" mass="31890">MALRWGIVGAGKISHDFANAIGTLSDDEHVIVAVAARDLTRAQDFAQLHEIPKSYDSYEDLAKDADVEIVYIGAIHPHHLELGMLMLSNRKHVLVETPLCMNEKQARKLIKYAEQKKLFLMEAVWSRFLPCYQYLRKKIENGMLGDLEEVQISFGFDLQTVDRITKKSLGGGALLDLGIYAIQFSQWVFREPPKTITATGELNEDGCDMAVKADLIYSSGAKTLISISVKDVLDNTAIVKGTKGQITIKNFWCAETLIDIDGTEKTWLLPQAKHQSNYPNSVGFR</sequence>
<dbReference type="InterPro" id="IPR050984">
    <property type="entry name" value="Gfo/Idh/MocA_domain"/>
</dbReference>
<evidence type="ECO:0000256" key="1">
    <source>
        <dbReference type="ARBA" id="ARBA00010928"/>
    </source>
</evidence>
<evidence type="ECO:0000256" key="7">
    <source>
        <dbReference type="ARBA" id="ARBA00042988"/>
    </source>
</evidence>
<dbReference type="FunCoup" id="A0A7R8URB1">
    <property type="interactions" value="294"/>
</dbReference>
<evidence type="ECO:0000256" key="6">
    <source>
        <dbReference type="ARBA" id="ARBA00042926"/>
    </source>
</evidence>
<reference evidence="13 14" key="1">
    <citation type="submission" date="2020-11" db="EMBL/GenBank/DDBJ databases">
        <authorList>
            <person name="Wallbank WR R."/>
            <person name="Pardo Diaz C."/>
            <person name="Kozak K."/>
            <person name="Martin S."/>
            <person name="Jiggins C."/>
            <person name="Moest M."/>
            <person name="Warren A I."/>
            <person name="Generalovic N T."/>
            <person name="Byers J.R.P. K."/>
            <person name="Montejo-Kovacevich G."/>
            <person name="Yen C E."/>
        </authorList>
    </citation>
    <scope>NUCLEOTIDE SEQUENCE [LARGE SCALE GENOMIC DNA]</scope>
</reference>
<evidence type="ECO:0000256" key="3">
    <source>
        <dbReference type="ARBA" id="ARBA00038853"/>
    </source>
</evidence>
<name>A0A7R8URB1_HERIL</name>
<dbReference type="SUPFAM" id="SSF51735">
    <property type="entry name" value="NAD(P)-binding Rossmann-fold domains"/>
    <property type="match status" value="1"/>
</dbReference>
<evidence type="ECO:0000259" key="11">
    <source>
        <dbReference type="Pfam" id="PF01408"/>
    </source>
</evidence>
<organism evidence="13 14">
    <name type="scientific">Hermetia illucens</name>
    <name type="common">Black soldier fly</name>
    <dbReference type="NCBI Taxonomy" id="343691"/>
    <lineage>
        <taxon>Eukaryota</taxon>
        <taxon>Metazoa</taxon>
        <taxon>Ecdysozoa</taxon>
        <taxon>Arthropoda</taxon>
        <taxon>Hexapoda</taxon>
        <taxon>Insecta</taxon>
        <taxon>Pterygota</taxon>
        <taxon>Neoptera</taxon>
        <taxon>Endopterygota</taxon>
        <taxon>Diptera</taxon>
        <taxon>Brachycera</taxon>
        <taxon>Stratiomyomorpha</taxon>
        <taxon>Stratiomyidae</taxon>
        <taxon>Hermetiinae</taxon>
        <taxon>Hermetia</taxon>
    </lineage>
</organism>
<dbReference type="SUPFAM" id="SSF55347">
    <property type="entry name" value="Glyceraldehyde-3-phosphate dehydrogenase-like, C-terminal domain"/>
    <property type="match status" value="1"/>
</dbReference>
<comment type="catalytic activity">
    <reaction evidence="9">
        <text>(1R,2R)-1,2-dihydrobenzene-1,2-diol + NADP(+) = catechol + NADPH + H(+)</text>
        <dbReference type="Rhea" id="RHEA:16729"/>
        <dbReference type="ChEBI" id="CHEBI:10702"/>
        <dbReference type="ChEBI" id="CHEBI:15378"/>
        <dbReference type="ChEBI" id="CHEBI:18135"/>
        <dbReference type="ChEBI" id="CHEBI:57783"/>
        <dbReference type="ChEBI" id="CHEBI:58349"/>
        <dbReference type="EC" id="1.3.1.20"/>
    </reaction>
</comment>
<dbReference type="GO" id="GO:0047115">
    <property type="term" value="F:trans-1,2-dihydrobenzene-1,2-diol dehydrogenase activity"/>
    <property type="evidence" value="ECO:0007669"/>
    <property type="project" value="UniProtKB-EC"/>
</dbReference>
<feature type="domain" description="Gfo/Idh/MocA-like oxidoreductase N-terminal" evidence="11">
    <location>
        <begin position="3"/>
        <end position="121"/>
    </location>
</feature>
<dbReference type="Proteomes" id="UP000594454">
    <property type="component" value="Chromosome 3"/>
</dbReference>
<dbReference type="EC" id="1.1.1.179" evidence="4"/>
<accession>A0A7R8URB1</accession>
<dbReference type="InterPro" id="IPR000683">
    <property type="entry name" value="Gfo/Idh/MocA-like_OxRdtase_N"/>
</dbReference>
<dbReference type="Pfam" id="PF01408">
    <property type="entry name" value="GFO_IDH_MocA"/>
    <property type="match status" value="1"/>
</dbReference>
<dbReference type="InterPro" id="IPR036291">
    <property type="entry name" value="NAD(P)-bd_dom_sf"/>
</dbReference>
<dbReference type="Pfam" id="PF22725">
    <property type="entry name" value="GFO_IDH_MocA_C3"/>
    <property type="match status" value="1"/>
</dbReference>
<evidence type="ECO:0000313" key="14">
    <source>
        <dbReference type="Proteomes" id="UP000594454"/>
    </source>
</evidence>
<evidence type="ECO:0000256" key="4">
    <source>
        <dbReference type="ARBA" id="ARBA00038984"/>
    </source>
</evidence>
<dbReference type="GO" id="GO:0000166">
    <property type="term" value="F:nucleotide binding"/>
    <property type="evidence" value="ECO:0007669"/>
    <property type="project" value="InterPro"/>
</dbReference>
<dbReference type="Gene3D" id="3.30.360.10">
    <property type="entry name" value="Dihydrodipicolinate Reductase, domain 2"/>
    <property type="match status" value="1"/>
</dbReference>
<dbReference type="InterPro" id="IPR055170">
    <property type="entry name" value="GFO_IDH_MocA-like_dom"/>
</dbReference>
<dbReference type="PANTHER" id="PTHR22604">
    <property type="entry name" value="OXIDOREDUCTASES"/>
    <property type="match status" value="1"/>
</dbReference>
<keyword evidence="14" id="KW-1185">Reference proteome</keyword>
<evidence type="ECO:0000259" key="12">
    <source>
        <dbReference type="Pfam" id="PF22725"/>
    </source>
</evidence>
<proteinExistence type="inferred from homology"/>
<evidence type="ECO:0000256" key="9">
    <source>
        <dbReference type="ARBA" id="ARBA00047423"/>
    </source>
</evidence>
<keyword evidence="2" id="KW-0560">Oxidoreductase</keyword>